<reference evidence="2 3" key="1">
    <citation type="submission" date="2019-05" db="EMBL/GenBank/DDBJ databases">
        <title>Burkholderia sp. DHOD12, isolated from subtropical forest soil.</title>
        <authorList>
            <person name="Gao Z.-H."/>
            <person name="Qiu L.-H."/>
        </authorList>
    </citation>
    <scope>NUCLEOTIDE SEQUENCE [LARGE SCALE GENOMIC DNA]</scope>
    <source>
        <strain evidence="2 3">DHOD12</strain>
    </source>
</reference>
<sequence>MVYLEKRAVLNFVERKDHTLELVGVDNEKRTYYPAMSMWLKLEKLQVVQQLVEPLGGDRQPMLSTSLHGVAHLDGQDLSIIGASQQATRTLQVSFEARDVSTADRLGLRALEDELGNSLSDVALGTARLGFNPADGETKEPEQWWLACHIPTACLQVLAKAISDGQLGAVELGLAMRHLYTSESPAADPARQPRLFLRPNESDDTIEWPNIATGYVTHLRIDFATASLRGSAASGDQTVAANLVAEAVNSLGPRLLNLRLTVRWIGLLIAMLLLLEVLERMRI</sequence>
<keyword evidence="1" id="KW-0472">Membrane</keyword>
<keyword evidence="3" id="KW-1185">Reference proteome</keyword>
<keyword evidence="1" id="KW-0812">Transmembrane</keyword>
<name>A0A4P8IUD9_9BURK</name>
<accession>A0A4P8IUD9</accession>
<dbReference type="RefSeq" id="WP_137334779.1">
    <property type="nucleotide sequence ID" value="NZ_CP040078.1"/>
</dbReference>
<dbReference type="Proteomes" id="UP000298656">
    <property type="component" value="Chromosome 2"/>
</dbReference>
<dbReference type="AlphaFoldDB" id="A0A4P8IUD9"/>
<evidence type="ECO:0000313" key="2">
    <source>
        <dbReference type="EMBL" id="QCP52006.1"/>
    </source>
</evidence>
<gene>
    <name evidence="2" type="ORF">FAZ95_22660</name>
</gene>
<protein>
    <submittedName>
        <fullName evidence="2">Uncharacterized protein</fullName>
    </submittedName>
</protein>
<keyword evidence="1" id="KW-1133">Transmembrane helix</keyword>
<evidence type="ECO:0000313" key="3">
    <source>
        <dbReference type="Proteomes" id="UP000298656"/>
    </source>
</evidence>
<organism evidence="2 3">
    <name type="scientific">Trinickia violacea</name>
    <dbReference type="NCBI Taxonomy" id="2571746"/>
    <lineage>
        <taxon>Bacteria</taxon>
        <taxon>Pseudomonadati</taxon>
        <taxon>Pseudomonadota</taxon>
        <taxon>Betaproteobacteria</taxon>
        <taxon>Burkholderiales</taxon>
        <taxon>Burkholderiaceae</taxon>
        <taxon>Trinickia</taxon>
    </lineage>
</organism>
<evidence type="ECO:0000256" key="1">
    <source>
        <dbReference type="SAM" id="Phobius"/>
    </source>
</evidence>
<dbReference type="KEGG" id="tvl:FAZ95_22660"/>
<dbReference type="OrthoDB" id="8905924at2"/>
<feature type="transmembrane region" description="Helical" evidence="1">
    <location>
        <begin position="260"/>
        <end position="278"/>
    </location>
</feature>
<dbReference type="EMBL" id="CP040078">
    <property type="protein sequence ID" value="QCP52006.1"/>
    <property type="molecule type" value="Genomic_DNA"/>
</dbReference>
<proteinExistence type="predicted"/>